<dbReference type="SMART" id="SM00248">
    <property type="entry name" value="ANK"/>
    <property type="match status" value="5"/>
</dbReference>
<evidence type="ECO:0000256" key="3">
    <source>
        <dbReference type="PROSITE-ProRule" id="PRU00023"/>
    </source>
</evidence>
<proteinExistence type="predicted"/>
<feature type="repeat" description="ANK" evidence="3">
    <location>
        <begin position="159"/>
        <end position="191"/>
    </location>
</feature>
<evidence type="ECO:0000256" key="1">
    <source>
        <dbReference type="ARBA" id="ARBA00022737"/>
    </source>
</evidence>
<dbReference type="SUPFAM" id="SSF48403">
    <property type="entry name" value="Ankyrin repeat"/>
    <property type="match status" value="1"/>
</dbReference>
<dbReference type="EMBL" id="KZ613937">
    <property type="protein sequence ID" value="PMD48972.1"/>
    <property type="molecule type" value="Genomic_DNA"/>
</dbReference>
<evidence type="ECO:0000256" key="4">
    <source>
        <dbReference type="SAM" id="MobiDB-lite"/>
    </source>
</evidence>
<accession>A0A2J6SDY8</accession>
<feature type="repeat" description="ANK" evidence="3">
    <location>
        <begin position="268"/>
        <end position="300"/>
    </location>
</feature>
<organism evidence="5 6">
    <name type="scientific">Hyaloscypha variabilis (strain UAMH 11265 / GT02V1 / F)</name>
    <name type="common">Meliniomyces variabilis</name>
    <dbReference type="NCBI Taxonomy" id="1149755"/>
    <lineage>
        <taxon>Eukaryota</taxon>
        <taxon>Fungi</taxon>
        <taxon>Dikarya</taxon>
        <taxon>Ascomycota</taxon>
        <taxon>Pezizomycotina</taxon>
        <taxon>Leotiomycetes</taxon>
        <taxon>Helotiales</taxon>
        <taxon>Hyaloscyphaceae</taxon>
        <taxon>Hyaloscypha</taxon>
        <taxon>Hyaloscypha variabilis</taxon>
    </lineage>
</organism>
<dbReference type="Proteomes" id="UP000235786">
    <property type="component" value="Unassembled WGS sequence"/>
</dbReference>
<reference evidence="5 6" key="1">
    <citation type="submission" date="2016-04" db="EMBL/GenBank/DDBJ databases">
        <title>A degradative enzymes factory behind the ericoid mycorrhizal symbiosis.</title>
        <authorList>
            <consortium name="DOE Joint Genome Institute"/>
            <person name="Martino E."/>
            <person name="Morin E."/>
            <person name="Grelet G."/>
            <person name="Kuo A."/>
            <person name="Kohler A."/>
            <person name="Daghino S."/>
            <person name="Barry K."/>
            <person name="Choi C."/>
            <person name="Cichocki N."/>
            <person name="Clum A."/>
            <person name="Copeland A."/>
            <person name="Hainaut M."/>
            <person name="Haridas S."/>
            <person name="Labutti K."/>
            <person name="Lindquist E."/>
            <person name="Lipzen A."/>
            <person name="Khouja H.-R."/>
            <person name="Murat C."/>
            <person name="Ohm R."/>
            <person name="Olson A."/>
            <person name="Spatafora J."/>
            <person name="Veneault-Fourrey C."/>
            <person name="Henrissat B."/>
            <person name="Grigoriev I."/>
            <person name="Martin F."/>
            <person name="Perotto S."/>
        </authorList>
    </citation>
    <scope>NUCLEOTIDE SEQUENCE [LARGE SCALE GENOMIC DNA]</scope>
    <source>
        <strain evidence="5 6">F</strain>
    </source>
</reference>
<dbReference type="Gene3D" id="1.25.40.20">
    <property type="entry name" value="Ankyrin repeat-containing domain"/>
    <property type="match status" value="2"/>
</dbReference>
<evidence type="ECO:0000313" key="6">
    <source>
        <dbReference type="Proteomes" id="UP000235786"/>
    </source>
</evidence>
<dbReference type="InterPro" id="IPR036770">
    <property type="entry name" value="Ankyrin_rpt-contain_sf"/>
</dbReference>
<dbReference type="STRING" id="1149755.A0A2J6SDY8"/>
<feature type="repeat" description="ANK" evidence="3">
    <location>
        <begin position="227"/>
        <end position="251"/>
    </location>
</feature>
<sequence length="314" mass="34097">MAELTMADLKPGPGIYQSSREVFDVLIGEDAALPLIEALSSDDNTTLRSMLSQPQWIKIALEEPHCIYNQDRPIDDKNQVRTVMAMPLSNLVRAIIIAARDGHAIAVSTLLSFASQQGLKPMSVIMRWAVDRAINNGHAAVFEAMISADPKVVTFPLGHGNLPLIQAVKRRKTEVVAVLLQHGANPIRTDKVVSYGLSLLSFAARAEGPRMTELLLQHGVSVPCSGALHTAANHGALDTMRLLMQHGADVNELLPADTLPQFQKSLYASWTPLHFAASGGQGDAMELLESNGAREDVMDVDGKTPKQLLEEYKP</sequence>
<feature type="compositionally biased region" description="Basic and acidic residues" evidence="4">
    <location>
        <begin position="292"/>
        <end position="314"/>
    </location>
</feature>
<evidence type="ECO:0000313" key="5">
    <source>
        <dbReference type="EMBL" id="PMD48972.1"/>
    </source>
</evidence>
<dbReference type="PANTHER" id="PTHR24123:SF33">
    <property type="entry name" value="PROTEIN HOS4"/>
    <property type="match status" value="1"/>
</dbReference>
<keyword evidence="6" id="KW-1185">Reference proteome</keyword>
<dbReference type="PANTHER" id="PTHR24123">
    <property type="entry name" value="ANKYRIN REPEAT-CONTAINING"/>
    <property type="match status" value="1"/>
</dbReference>
<feature type="region of interest" description="Disordered" evidence="4">
    <location>
        <begin position="291"/>
        <end position="314"/>
    </location>
</feature>
<dbReference type="Pfam" id="PF00023">
    <property type="entry name" value="Ank"/>
    <property type="match status" value="1"/>
</dbReference>
<dbReference type="PROSITE" id="PS50297">
    <property type="entry name" value="ANK_REP_REGION"/>
    <property type="match status" value="3"/>
</dbReference>
<keyword evidence="2 3" id="KW-0040">ANK repeat</keyword>
<dbReference type="InterPro" id="IPR002110">
    <property type="entry name" value="Ankyrin_rpt"/>
</dbReference>
<name>A0A2J6SDY8_HYAVF</name>
<dbReference type="Pfam" id="PF12796">
    <property type="entry name" value="Ank_2"/>
    <property type="match status" value="1"/>
</dbReference>
<evidence type="ECO:0000256" key="2">
    <source>
        <dbReference type="ARBA" id="ARBA00023043"/>
    </source>
</evidence>
<keyword evidence="1" id="KW-0677">Repeat</keyword>
<gene>
    <name evidence="5" type="ORF">L207DRAFT_505961</name>
</gene>
<dbReference type="PROSITE" id="PS50088">
    <property type="entry name" value="ANK_REPEAT"/>
    <property type="match status" value="3"/>
</dbReference>
<dbReference type="OrthoDB" id="3485962at2759"/>
<dbReference type="AlphaFoldDB" id="A0A2J6SDY8"/>
<dbReference type="InterPro" id="IPR051165">
    <property type="entry name" value="Multifunctional_ANK_Repeat"/>
</dbReference>
<protein>
    <submittedName>
        <fullName evidence="5">Ankyrin</fullName>
    </submittedName>
</protein>